<evidence type="ECO:0008006" key="5">
    <source>
        <dbReference type="Google" id="ProtNLM"/>
    </source>
</evidence>
<accession>A0A5C3Q7Z7</accession>
<reference evidence="3 4" key="1">
    <citation type="journal article" date="2019" name="Nat. Ecol. Evol.">
        <title>Megaphylogeny resolves global patterns of mushroom evolution.</title>
        <authorList>
            <person name="Varga T."/>
            <person name="Krizsan K."/>
            <person name="Foldi C."/>
            <person name="Dima B."/>
            <person name="Sanchez-Garcia M."/>
            <person name="Sanchez-Ramirez S."/>
            <person name="Szollosi G.J."/>
            <person name="Szarkandi J.G."/>
            <person name="Papp V."/>
            <person name="Albert L."/>
            <person name="Andreopoulos W."/>
            <person name="Angelini C."/>
            <person name="Antonin V."/>
            <person name="Barry K.W."/>
            <person name="Bougher N.L."/>
            <person name="Buchanan P."/>
            <person name="Buyck B."/>
            <person name="Bense V."/>
            <person name="Catcheside P."/>
            <person name="Chovatia M."/>
            <person name="Cooper J."/>
            <person name="Damon W."/>
            <person name="Desjardin D."/>
            <person name="Finy P."/>
            <person name="Geml J."/>
            <person name="Haridas S."/>
            <person name="Hughes K."/>
            <person name="Justo A."/>
            <person name="Karasinski D."/>
            <person name="Kautmanova I."/>
            <person name="Kiss B."/>
            <person name="Kocsube S."/>
            <person name="Kotiranta H."/>
            <person name="LaButti K.M."/>
            <person name="Lechner B.E."/>
            <person name="Liimatainen K."/>
            <person name="Lipzen A."/>
            <person name="Lukacs Z."/>
            <person name="Mihaltcheva S."/>
            <person name="Morgado L.N."/>
            <person name="Niskanen T."/>
            <person name="Noordeloos M.E."/>
            <person name="Ohm R.A."/>
            <person name="Ortiz-Santana B."/>
            <person name="Ovrebo C."/>
            <person name="Racz N."/>
            <person name="Riley R."/>
            <person name="Savchenko A."/>
            <person name="Shiryaev A."/>
            <person name="Soop K."/>
            <person name="Spirin V."/>
            <person name="Szebenyi C."/>
            <person name="Tomsovsky M."/>
            <person name="Tulloss R.E."/>
            <person name="Uehling J."/>
            <person name="Grigoriev I.V."/>
            <person name="Vagvolgyi C."/>
            <person name="Papp T."/>
            <person name="Martin F.M."/>
            <person name="Miettinen O."/>
            <person name="Hibbett D.S."/>
            <person name="Nagy L.G."/>
        </authorList>
    </citation>
    <scope>NUCLEOTIDE SEQUENCE [LARGE SCALE GENOMIC DNA]</scope>
    <source>
        <strain evidence="3 4">CBS 309.79</strain>
    </source>
</reference>
<proteinExistence type="predicted"/>
<gene>
    <name evidence="3" type="ORF">BDV98DRAFT_585851</name>
</gene>
<feature type="region of interest" description="Disordered" evidence="1">
    <location>
        <begin position="48"/>
        <end position="68"/>
    </location>
</feature>
<sequence>MRFFISTTFVLAGLTSLIAGSALPDSEAKLVARQNFGPFVTNAPDRRVFVPGSDPMPPTEGNTNSGSPHGRVMYLCDDEQYGKCFDLYLHVDWSCVNMATVGLDNWVHSMQAVRSNVLCSLYKDPNCAPGSIGLTVRDSAWPTLPRTSPKLVDNFSSIQCRLV</sequence>
<organism evidence="3 4">
    <name type="scientific">Pterulicium gracile</name>
    <dbReference type="NCBI Taxonomy" id="1884261"/>
    <lineage>
        <taxon>Eukaryota</taxon>
        <taxon>Fungi</taxon>
        <taxon>Dikarya</taxon>
        <taxon>Basidiomycota</taxon>
        <taxon>Agaricomycotina</taxon>
        <taxon>Agaricomycetes</taxon>
        <taxon>Agaricomycetidae</taxon>
        <taxon>Agaricales</taxon>
        <taxon>Pleurotineae</taxon>
        <taxon>Pterulaceae</taxon>
        <taxon>Pterulicium</taxon>
    </lineage>
</organism>
<feature type="chain" id="PRO_5023078133" description="Beta/gamma crystallin 'Greek key' domain-containing protein" evidence="2">
    <location>
        <begin position="29"/>
        <end position="163"/>
    </location>
</feature>
<dbReference type="EMBL" id="ML178850">
    <property type="protein sequence ID" value="TFK97179.1"/>
    <property type="molecule type" value="Genomic_DNA"/>
</dbReference>
<keyword evidence="2" id="KW-0732">Signal</keyword>
<name>A0A5C3Q7Z7_9AGAR</name>
<dbReference type="AlphaFoldDB" id="A0A5C3Q7Z7"/>
<dbReference type="Proteomes" id="UP000305067">
    <property type="component" value="Unassembled WGS sequence"/>
</dbReference>
<evidence type="ECO:0000313" key="3">
    <source>
        <dbReference type="EMBL" id="TFK97179.1"/>
    </source>
</evidence>
<evidence type="ECO:0000313" key="4">
    <source>
        <dbReference type="Proteomes" id="UP000305067"/>
    </source>
</evidence>
<feature type="signal peptide" evidence="2">
    <location>
        <begin position="1"/>
        <end position="28"/>
    </location>
</feature>
<protein>
    <recommendedName>
        <fullName evidence="5">Beta/gamma crystallin 'Greek key' domain-containing protein</fullName>
    </recommendedName>
</protein>
<evidence type="ECO:0000256" key="1">
    <source>
        <dbReference type="SAM" id="MobiDB-lite"/>
    </source>
</evidence>
<evidence type="ECO:0000256" key="2">
    <source>
        <dbReference type="SAM" id="SignalP"/>
    </source>
</evidence>
<keyword evidence="4" id="KW-1185">Reference proteome</keyword>